<sequence>MGGFERREAVCFLIAHRAHADLFFQDKPLTGQHLSITPTLREEAYPEKYKSELLSWEANKNADVLNVETIRFFFKLYQGPGEDPEVSPALYPSHAGLAPAHIQVCGLDPVRDEGLLYERLLREAGTPTRLDVYPGVPHSFQVAAPQIALASKLLNDTFDGFRWLLAGDK</sequence>
<proteinExistence type="predicted"/>
<gene>
    <name evidence="1" type="ORF">BV25DRAFT_1337355</name>
</gene>
<reference evidence="1" key="1">
    <citation type="submission" date="2021-03" db="EMBL/GenBank/DDBJ databases">
        <authorList>
            <consortium name="DOE Joint Genome Institute"/>
            <person name="Ahrendt S."/>
            <person name="Looney B.P."/>
            <person name="Miyauchi S."/>
            <person name="Morin E."/>
            <person name="Drula E."/>
            <person name="Courty P.E."/>
            <person name="Chicoki N."/>
            <person name="Fauchery L."/>
            <person name="Kohler A."/>
            <person name="Kuo A."/>
            <person name="Labutti K."/>
            <person name="Pangilinan J."/>
            <person name="Lipzen A."/>
            <person name="Riley R."/>
            <person name="Andreopoulos W."/>
            <person name="He G."/>
            <person name="Johnson J."/>
            <person name="Barry K.W."/>
            <person name="Grigoriev I.V."/>
            <person name="Nagy L."/>
            <person name="Hibbett D."/>
            <person name="Henrissat B."/>
            <person name="Matheny P.B."/>
            <person name="Labbe J."/>
            <person name="Martin F."/>
        </authorList>
    </citation>
    <scope>NUCLEOTIDE SEQUENCE</scope>
    <source>
        <strain evidence="1">HHB10654</strain>
    </source>
</reference>
<dbReference type="Proteomes" id="UP000814140">
    <property type="component" value="Unassembled WGS sequence"/>
</dbReference>
<evidence type="ECO:0000313" key="1">
    <source>
        <dbReference type="EMBL" id="KAI0057904.1"/>
    </source>
</evidence>
<name>A0ACB8SN27_9AGAM</name>
<accession>A0ACB8SN27</accession>
<organism evidence="1 2">
    <name type="scientific">Artomyces pyxidatus</name>
    <dbReference type="NCBI Taxonomy" id="48021"/>
    <lineage>
        <taxon>Eukaryota</taxon>
        <taxon>Fungi</taxon>
        <taxon>Dikarya</taxon>
        <taxon>Basidiomycota</taxon>
        <taxon>Agaricomycotina</taxon>
        <taxon>Agaricomycetes</taxon>
        <taxon>Russulales</taxon>
        <taxon>Auriscalpiaceae</taxon>
        <taxon>Artomyces</taxon>
    </lineage>
</organism>
<reference evidence="1" key="2">
    <citation type="journal article" date="2022" name="New Phytol.">
        <title>Evolutionary transition to the ectomycorrhizal habit in the genomes of a hyperdiverse lineage of mushroom-forming fungi.</title>
        <authorList>
            <person name="Looney B."/>
            <person name="Miyauchi S."/>
            <person name="Morin E."/>
            <person name="Drula E."/>
            <person name="Courty P.E."/>
            <person name="Kohler A."/>
            <person name="Kuo A."/>
            <person name="LaButti K."/>
            <person name="Pangilinan J."/>
            <person name="Lipzen A."/>
            <person name="Riley R."/>
            <person name="Andreopoulos W."/>
            <person name="He G."/>
            <person name="Johnson J."/>
            <person name="Nolan M."/>
            <person name="Tritt A."/>
            <person name="Barry K.W."/>
            <person name="Grigoriev I.V."/>
            <person name="Nagy L.G."/>
            <person name="Hibbett D."/>
            <person name="Henrissat B."/>
            <person name="Matheny P.B."/>
            <person name="Labbe J."/>
            <person name="Martin F.M."/>
        </authorList>
    </citation>
    <scope>NUCLEOTIDE SEQUENCE</scope>
    <source>
        <strain evidence="1">HHB10654</strain>
    </source>
</reference>
<evidence type="ECO:0000313" key="2">
    <source>
        <dbReference type="Proteomes" id="UP000814140"/>
    </source>
</evidence>
<dbReference type="EMBL" id="MU277241">
    <property type="protein sequence ID" value="KAI0057904.1"/>
    <property type="molecule type" value="Genomic_DNA"/>
</dbReference>
<protein>
    <submittedName>
        <fullName evidence="1">Uncharacterized protein</fullName>
    </submittedName>
</protein>
<comment type="caution">
    <text evidence="1">The sequence shown here is derived from an EMBL/GenBank/DDBJ whole genome shotgun (WGS) entry which is preliminary data.</text>
</comment>
<keyword evidence="2" id="KW-1185">Reference proteome</keyword>